<organism evidence="1 2">
    <name type="scientific">Cohnella suwonensis</name>
    <dbReference type="NCBI Taxonomy" id="696072"/>
    <lineage>
        <taxon>Bacteria</taxon>
        <taxon>Bacillati</taxon>
        <taxon>Bacillota</taxon>
        <taxon>Bacilli</taxon>
        <taxon>Bacillales</taxon>
        <taxon>Paenibacillaceae</taxon>
        <taxon>Cohnella</taxon>
    </lineage>
</organism>
<dbReference type="RefSeq" id="WP_209746738.1">
    <property type="nucleotide sequence ID" value="NZ_JBHSMH010000113.1"/>
</dbReference>
<comment type="caution">
    <text evidence="1">The sequence shown here is derived from an EMBL/GenBank/DDBJ whole genome shotgun (WGS) entry which is preliminary data.</text>
</comment>
<accession>A0ABW0M3E7</accession>
<gene>
    <name evidence="1" type="ORF">ACFPPD_25745</name>
</gene>
<evidence type="ECO:0000313" key="1">
    <source>
        <dbReference type="EMBL" id="MFC5472090.1"/>
    </source>
</evidence>
<proteinExistence type="predicted"/>
<name>A0ABW0M3E7_9BACL</name>
<sequence>MSMRRLSGLASIIGTGDASATVTMMSKRSEKRKLVHAAIIRSCKHHRYVRRFGDGNDDVEAIGEAKACPCGDYPVLQASSAPATLRRR</sequence>
<keyword evidence="2" id="KW-1185">Reference proteome</keyword>
<evidence type="ECO:0000313" key="2">
    <source>
        <dbReference type="Proteomes" id="UP001596105"/>
    </source>
</evidence>
<dbReference type="Proteomes" id="UP001596105">
    <property type="component" value="Unassembled WGS sequence"/>
</dbReference>
<dbReference type="EMBL" id="JBHSMH010000113">
    <property type="protein sequence ID" value="MFC5472090.1"/>
    <property type="molecule type" value="Genomic_DNA"/>
</dbReference>
<protein>
    <submittedName>
        <fullName evidence="1">Uncharacterized protein</fullName>
    </submittedName>
</protein>
<reference evidence="2" key="1">
    <citation type="journal article" date="2019" name="Int. J. Syst. Evol. Microbiol.">
        <title>The Global Catalogue of Microorganisms (GCM) 10K type strain sequencing project: providing services to taxonomists for standard genome sequencing and annotation.</title>
        <authorList>
            <consortium name="The Broad Institute Genomics Platform"/>
            <consortium name="The Broad Institute Genome Sequencing Center for Infectious Disease"/>
            <person name="Wu L."/>
            <person name="Ma J."/>
        </authorList>
    </citation>
    <scope>NUCLEOTIDE SEQUENCE [LARGE SCALE GENOMIC DNA]</scope>
    <source>
        <strain evidence="2">CCUG 57113</strain>
    </source>
</reference>